<dbReference type="SMART" id="SM00062">
    <property type="entry name" value="PBPb"/>
    <property type="match status" value="1"/>
</dbReference>
<dbReference type="Proteomes" id="UP000253769">
    <property type="component" value="Unassembled WGS sequence"/>
</dbReference>
<dbReference type="InterPro" id="IPR001638">
    <property type="entry name" value="Solute-binding_3/MltF_N"/>
</dbReference>
<dbReference type="Pfam" id="PF00497">
    <property type="entry name" value="SBP_bac_3"/>
    <property type="match status" value="1"/>
</dbReference>
<comment type="similarity">
    <text evidence="1">Belongs to the bacterial solute-binding protein 3 family.</text>
</comment>
<evidence type="ECO:0000256" key="1">
    <source>
        <dbReference type="ARBA" id="ARBA00010333"/>
    </source>
</evidence>
<sequence length="260" mass="29622">MNARLARWLQCSLIVLLLQASGTVNAQTPVIKACGHPFYPPVSWVQQGQLLGVAPKVSQLLFNALGYEVELQAESNWKRCLRQVEQGQVDIVVAAYRIAERERYLHFSRQPVISDPISLFINRQHPFSFDRLEDLEGKTVGLLLGDSFGDKFDRYLRDHTRIEYVSSGLQNFGKLALGRIDFMPLGRLSGELQSQKLGFNQIVPLDPVISTEYYYLAIGHHSGLAHHLPEIDRHLTRMRQDGTLTRLIQKQSQRYLAPDQ</sequence>
<organism evidence="5 6">
    <name type="scientific">Motiliproteus coralliicola</name>
    <dbReference type="NCBI Taxonomy" id="2283196"/>
    <lineage>
        <taxon>Bacteria</taxon>
        <taxon>Pseudomonadati</taxon>
        <taxon>Pseudomonadota</taxon>
        <taxon>Gammaproteobacteria</taxon>
        <taxon>Oceanospirillales</taxon>
        <taxon>Oceanospirillaceae</taxon>
        <taxon>Motiliproteus</taxon>
    </lineage>
</organism>
<feature type="signal peptide" evidence="3">
    <location>
        <begin position="1"/>
        <end position="26"/>
    </location>
</feature>
<gene>
    <name evidence="5" type="ORF">DV711_03145</name>
</gene>
<feature type="domain" description="Solute-binding protein family 3/N-terminal" evidence="4">
    <location>
        <begin position="30"/>
        <end position="259"/>
    </location>
</feature>
<proteinExistence type="inferred from homology"/>
<comment type="caution">
    <text evidence="5">The sequence shown here is derived from an EMBL/GenBank/DDBJ whole genome shotgun (WGS) entry which is preliminary data.</text>
</comment>
<dbReference type="EMBL" id="QQOH01000001">
    <property type="protein sequence ID" value="RDE24600.1"/>
    <property type="molecule type" value="Genomic_DNA"/>
</dbReference>
<dbReference type="PANTHER" id="PTHR35936:SF6">
    <property type="entry name" value="AMINO ACID ABC TRANSPORTER SUBSTRATE-BINDING PAAT FAMILY PROTEIN"/>
    <property type="match status" value="1"/>
</dbReference>
<keyword evidence="2 3" id="KW-0732">Signal</keyword>
<dbReference type="OrthoDB" id="370676at2"/>
<name>A0A369WR88_9GAMM</name>
<protein>
    <submittedName>
        <fullName evidence="5">ABC transporter substrate-binding protein</fullName>
    </submittedName>
</protein>
<feature type="chain" id="PRO_5016612303" evidence="3">
    <location>
        <begin position="27"/>
        <end position="260"/>
    </location>
</feature>
<dbReference type="AlphaFoldDB" id="A0A369WR88"/>
<evidence type="ECO:0000256" key="2">
    <source>
        <dbReference type="ARBA" id="ARBA00022729"/>
    </source>
</evidence>
<evidence type="ECO:0000313" key="6">
    <source>
        <dbReference type="Proteomes" id="UP000253769"/>
    </source>
</evidence>
<reference evidence="5 6" key="1">
    <citation type="submission" date="2018-07" db="EMBL/GenBank/DDBJ databases">
        <title>Motiliproteus coralliicola sp. nov., a bacterium isolated from Coral.</title>
        <authorList>
            <person name="Wang G."/>
        </authorList>
    </citation>
    <scope>NUCLEOTIDE SEQUENCE [LARGE SCALE GENOMIC DNA]</scope>
    <source>
        <strain evidence="5 6">C34</strain>
    </source>
</reference>
<accession>A0A369WR88</accession>
<dbReference type="SUPFAM" id="SSF53850">
    <property type="entry name" value="Periplasmic binding protein-like II"/>
    <property type="match status" value="1"/>
</dbReference>
<dbReference type="Gene3D" id="3.40.190.10">
    <property type="entry name" value="Periplasmic binding protein-like II"/>
    <property type="match status" value="2"/>
</dbReference>
<keyword evidence="6" id="KW-1185">Reference proteome</keyword>
<evidence type="ECO:0000256" key="3">
    <source>
        <dbReference type="SAM" id="SignalP"/>
    </source>
</evidence>
<dbReference type="RefSeq" id="WP_114694187.1">
    <property type="nucleotide sequence ID" value="NZ_QQOH01000001.1"/>
</dbReference>
<evidence type="ECO:0000313" key="5">
    <source>
        <dbReference type="EMBL" id="RDE24600.1"/>
    </source>
</evidence>
<evidence type="ECO:0000259" key="4">
    <source>
        <dbReference type="SMART" id="SM00062"/>
    </source>
</evidence>
<dbReference type="PANTHER" id="PTHR35936">
    <property type="entry name" value="MEMBRANE-BOUND LYTIC MUREIN TRANSGLYCOSYLASE F"/>
    <property type="match status" value="1"/>
</dbReference>